<accession>A0ABW0ZCA4</accession>
<reference evidence="2" key="1">
    <citation type="journal article" date="2019" name="Int. J. Syst. Evol. Microbiol.">
        <title>The Global Catalogue of Microorganisms (GCM) 10K type strain sequencing project: providing services to taxonomists for standard genome sequencing and annotation.</title>
        <authorList>
            <consortium name="The Broad Institute Genomics Platform"/>
            <consortium name="The Broad Institute Genome Sequencing Center for Infectious Disease"/>
            <person name="Wu L."/>
            <person name="Ma J."/>
        </authorList>
    </citation>
    <scope>NUCLEOTIDE SEQUENCE [LARGE SCALE GENOMIC DNA]</scope>
    <source>
        <strain evidence="2">YIM 94188</strain>
    </source>
</reference>
<organism evidence="1 2">
    <name type="scientific">Nocardioides vastitatis</name>
    <dbReference type="NCBI Taxonomy" id="2568655"/>
    <lineage>
        <taxon>Bacteria</taxon>
        <taxon>Bacillati</taxon>
        <taxon>Actinomycetota</taxon>
        <taxon>Actinomycetes</taxon>
        <taxon>Propionibacteriales</taxon>
        <taxon>Nocardioidaceae</taxon>
        <taxon>Nocardioides</taxon>
    </lineage>
</organism>
<name>A0ABW0ZCA4_9ACTN</name>
<proteinExistence type="predicted"/>
<dbReference type="Pfam" id="PF20544">
    <property type="entry name" value="DUF6758"/>
    <property type="match status" value="1"/>
</dbReference>
<evidence type="ECO:0000313" key="1">
    <source>
        <dbReference type="EMBL" id="MFC5727937.1"/>
    </source>
</evidence>
<dbReference type="Proteomes" id="UP001596072">
    <property type="component" value="Unassembled WGS sequence"/>
</dbReference>
<dbReference type="RefSeq" id="WP_168798117.1">
    <property type="nucleotide sequence ID" value="NZ_JBHSNS010000001.1"/>
</dbReference>
<keyword evidence="2" id="KW-1185">Reference proteome</keyword>
<gene>
    <name evidence="1" type="ORF">ACFPQB_03345</name>
</gene>
<sequence length="229" mass="24188">MSSEPSDTPDRSELRVGCPRCPAPIAEIGDGRWSCPEHGAVVPLWHPVAASYDDFAGHLRRTGPFPTYLPWPLGPGWAVTDFAAVAPKGSTARATMTCVSGTSQLDGPVDVLVVSEEAGTGLGARVAGLTGEHGAERIDPGQEVGDGPPTVRVRVGNHPVGLWPVSVSSSAGEWDRSVVAGEAEGRWLWLVLRPASAVLLLRDDWILRDVSETGPQLVALPFGGPRPPW</sequence>
<protein>
    <submittedName>
        <fullName evidence="1">DUF6758 family protein</fullName>
    </submittedName>
</protein>
<evidence type="ECO:0000313" key="2">
    <source>
        <dbReference type="Proteomes" id="UP001596072"/>
    </source>
</evidence>
<dbReference type="InterPro" id="IPR046646">
    <property type="entry name" value="DUF6758"/>
</dbReference>
<comment type="caution">
    <text evidence="1">The sequence shown here is derived from an EMBL/GenBank/DDBJ whole genome shotgun (WGS) entry which is preliminary data.</text>
</comment>
<dbReference type="EMBL" id="JBHSNS010000001">
    <property type="protein sequence ID" value="MFC5727937.1"/>
    <property type="molecule type" value="Genomic_DNA"/>
</dbReference>